<organism evidence="1 2">
    <name type="scientific">Dallia pectoralis</name>
    <name type="common">Alaska blackfish</name>
    <dbReference type="NCBI Taxonomy" id="75939"/>
    <lineage>
        <taxon>Eukaryota</taxon>
        <taxon>Metazoa</taxon>
        <taxon>Chordata</taxon>
        <taxon>Craniata</taxon>
        <taxon>Vertebrata</taxon>
        <taxon>Euteleostomi</taxon>
        <taxon>Actinopterygii</taxon>
        <taxon>Neopterygii</taxon>
        <taxon>Teleostei</taxon>
        <taxon>Protacanthopterygii</taxon>
        <taxon>Esociformes</taxon>
        <taxon>Umbridae</taxon>
        <taxon>Dallia</taxon>
    </lineage>
</organism>
<accession>A0ACC2H9C3</accession>
<dbReference type="Proteomes" id="UP001157502">
    <property type="component" value="Chromosome 5"/>
</dbReference>
<evidence type="ECO:0000313" key="2">
    <source>
        <dbReference type="Proteomes" id="UP001157502"/>
    </source>
</evidence>
<gene>
    <name evidence="1" type="ORF">DPEC_G00065780</name>
</gene>
<dbReference type="EMBL" id="CM055732">
    <property type="protein sequence ID" value="KAJ8012158.1"/>
    <property type="molecule type" value="Genomic_DNA"/>
</dbReference>
<reference evidence="1" key="1">
    <citation type="submission" date="2021-05" db="EMBL/GenBank/DDBJ databases">
        <authorList>
            <person name="Pan Q."/>
            <person name="Jouanno E."/>
            <person name="Zahm M."/>
            <person name="Klopp C."/>
            <person name="Cabau C."/>
            <person name="Louis A."/>
            <person name="Berthelot C."/>
            <person name="Parey E."/>
            <person name="Roest Crollius H."/>
            <person name="Montfort J."/>
            <person name="Robinson-Rechavi M."/>
            <person name="Bouchez O."/>
            <person name="Lampietro C."/>
            <person name="Lopez Roques C."/>
            <person name="Donnadieu C."/>
            <person name="Postlethwait J."/>
            <person name="Bobe J."/>
            <person name="Dillon D."/>
            <person name="Chandos A."/>
            <person name="von Hippel F."/>
            <person name="Guiguen Y."/>
        </authorList>
    </citation>
    <scope>NUCLEOTIDE SEQUENCE</scope>
    <source>
        <strain evidence="1">YG-Jan2019</strain>
    </source>
</reference>
<proteinExistence type="predicted"/>
<sequence>MDELKSSRSLCCLDSKEVHHASCGRGGSEALALRYMRVTMANTHPDPVAAIVTLTLTNLGQKCKTSSLLSDHQRHSFAHSGTSRRCSHGDGRLTGQSRAAVRTLVVWSDSEVARPQGRGE</sequence>
<name>A0ACC2H9C3_DALPE</name>
<comment type="caution">
    <text evidence="1">The sequence shown here is derived from an EMBL/GenBank/DDBJ whole genome shotgun (WGS) entry which is preliminary data.</text>
</comment>
<keyword evidence="2" id="KW-1185">Reference proteome</keyword>
<evidence type="ECO:0000313" key="1">
    <source>
        <dbReference type="EMBL" id="KAJ8012158.1"/>
    </source>
</evidence>
<protein>
    <submittedName>
        <fullName evidence="1">Uncharacterized protein</fullName>
    </submittedName>
</protein>